<evidence type="ECO:0000313" key="3">
    <source>
        <dbReference type="Proteomes" id="UP000471147"/>
    </source>
</evidence>
<keyword evidence="3" id="KW-1185">Reference proteome</keyword>
<dbReference type="SUPFAM" id="SSF111331">
    <property type="entry name" value="NAD kinase/diacylglycerol kinase-like"/>
    <property type="match status" value="1"/>
</dbReference>
<feature type="domain" description="DAGKc" evidence="1">
    <location>
        <begin position="1"/>
        <end position="132"/>
    </location>
</feature>
<keyword evidence="2" id="KW-0808">Transferase</keyword>
<dbReference type="AlphaFoldDB" id="A0A6I4M0V3"/>
<dbReference type="InterPro" id="IPR001206">
    <property type="entry name" value="Diacylglycerol_kinase_cat_dom"/>
</dbReference>
<name>A0A6I4M0V3_9SPHN</name>
<protein>
    <submittedName>
        <fullName evidence="2">Diacylglycerol kinase</fullName>
    </submittedName>
</protein>
<proteinExistence type="predicted"/>
<dbReference type="Pfam" id="PF00781">
    <property type="entry name" value="DAGK_cat"/>
    <property type="match status" value="1"/>
</dbReference>
<dbReference type="RefSeq" id="WP_160353850.1">
    <property type="nucleotide sequence ID" value="NZ_SDWJ01000002.1"/>
</dbReference>
<organism evidence="2 3">
    <name type="scientific">Sphingorhabdus profundilacus</name>
    <dbReference type="NCBI Taxonomy" id="2509718"/>
    <lineage>
        <taxon>Bacteria</taxon>
        <taxon>Pseudomonadati</taxon>
        <taxon>Pseudomonadota</taxon>
        <taxon>Alphaproteobacteria</taxon>
        <taxon>Sphingomonadales</taxon>
        <taxon>Sphingomonadaceae</taxon>
        <taxon>Sphingorhabdus</taxon>
    </lineage>
</organism>
<evidence type="ECO:0000313" key="2">
    <source>
        <dbReference type="EMBL" id="MVZ97874.1"/>
    </source>
</evidence>
<dbReference type="EMBL" id="SDWJ01000002">
    <property type="protein sequence ID" value="MVZ97874.1"/>
    <property type="molecule type" value="Genomic_DNA"/>
</dbReference>
<dbReference type="GO" id="GO:0016301">
    <property type="term" value="F:kinase activity"/>
    <property type="evidence" value="ECO:0007669"/>
    <property type="project" value="UniProtKB-KW"/>
</dbReference>
<comment type="caution">
    <text evidence="2">The sequence shown here is derived from an EMBL/GenBank/DDBJ whole genome shotgun (WGS) entry which is preliminary data.</text>
</comment>
<sequence length="322" mass="34282">MALVALLSNPNSTGNKSLLPAIRSYCARNPDIFHYEVEEIGQIAKALEMIARVKPKVLVVNGGDGTVQSALTELYHGGHFEGTPPPVAVLPNGKTNLIALDLGTEGDPLIALSRIVEVAKGDLTDHIVVRELIALSDGSEGARPVLGMFLGGAGLAETILYCRNKIYPLGLPNGLSHFLAAIAVFLSTIFRLKADFLPARANPISVSFIRQGELQGIFSVLIVTTLDKLLLGAQAGGARKGLMKFLAVDQRPWSMLKMIVASLGGKLGQRKMTGVHFQEGDTIRIDSDDSSVVLDGEVFEASRGSPIVLRSTPPVPFLKLAA</sequence>
<evidence type="ECO:0000259" key="1">
    <source>
        <dbReference type="PROSITE" id="PS50146"/>
    </source>
</evidence>
<dbReference type="InterPro" id="IPR016064">
    <property type="entry name" value="NAD/diacylglycerol_kinase_sf"/>
</dbReference>
<dbReference type="Proteomes" id="UP000471147">
    <property type="component" value="Unassembled WGS sequence"/>
</dbReference>
<dbReference type="SMART" id="SM00046">
    <property type="entry name" value="DAGKc"/>
    <property type="match status" value="1"/>
</dbReference>
<dbReference type="PROSITE" id="PS50146">
    <property type="entry name" value="DAGK"/>
    <property type="match status" value="1"/>
</dbReference>
<dbReference type="InterPro" id="IPR017438">
    <property type="entry name" value="ATP-NAD_kinase_N"/>
</dbReference>
<dbReference type="OrthoDB" id="7209949at2"/>
<gene>
    <name evidence="2" type="ORF">EUU23_09150</name>
</gene>
<keyword evidence="2" id="KW-0418">Kinase</keyword>
<dbReference type="Gene3D" id="3.40.50.10330">
    <property type="entry name" value="Probable inorganic polyphosphate/atp-NAD kinase, domain 1"/>
    <property type="match status" value="1"/>
</dbReference>
<reference evidence="2 3" key="1">
    <citation type="submission" date="2019-01" db="EMBL/GenBank/DDBJ databases">
        <title>Sphingorhabdus lacus sp.nov., isolated from an oligotrophic freshwater lake.</title>
        <authorList>
            <person name="Park M."/>
        </authorList>
    </citation>
    <scope>NUCLEOTIDE SEQUENCE [LARGE SCALE GENOMIC DNA]</scope>
    <source>
        <strain evidence="2 3">IMCC26285</strain>
    </source>
</reference>
<accession>A0A6I4M0V3</accession>